<comment type="similarity">
    <text evidence="3">Belongs to the long-chain O-acyltransferase family.</text>
</comment>
<keyword evidence="6" id="KW-0808">Transferase</keyword>
<evidence type="ECO:0000256" key="3">
    <source>
        <dbReference type="ARBA" id="ARBA00009587"/>
    </source>
</evidence>
<evidence type="ECO:0000256" key="2">
    <source>
        <dbReference type="ARBA" id="ARBA00005189"/>
    </source>
</evidence>
<dbReference type="PANTHER" id="PTHR31650:SF1">
    <property type="entry name" value="WAX ESTER SYNTHASE_DIACYLGLYCEROL ACYLTRANSFERASE 4-RELATED"/>
    <property type="match status" value="1"/>
</dbReference>
<comment type="catalytic activity">
    <reaction evidence="10">
        <text>an acyl-CoA + a 1,2-diacyl-sn-glycerol = a triacyl-sn-glycerol + CoA</text>
        <dbReference type="Rhea" id="RHEA:10868"/>
        <dbReference type="ChEBI" id="CHEBI:17815"/>
        <dbReference type="ChEBI" id="CHEBI:57287"/>
        <dbReference type="ChEBI" id="CHEBI:58342"/>
        <dbReference type="ChEBI" id="CHEBI:64615"/>
        <dbReference type="EC" id="2.3.1.20"/>
    </reaction>
</comment>
<evidence type="ECO:0000256" key="1">
    <source>
        <dbReference type="ARBA" id="ARBA00004771"/>
    </source>
</evidence>
<dbReference type="PANTHER" id="PTHR31650">
    <property type="entry name" value="O-ACYLTRANSFERASE (WSD1-LIKE) FAMILY PROTEIN"/>
    <property type="match status" value="1"/>
</dbReference>
<evidence type="ECO:0000313" key="13">
    <source>
        <dbReference type="EMBL" id="MFD1613224.1"/>
    </source>
</evidence>
<dbReference type="RefSeq" id="WP_380891102.1">
    <property type="nucleotide sequence ID" value="NZ_JBHUDY010000002.1"/>
</dbReference>
<protein>
    <recommendedName>
        <fullName evidence="4">diacylglycerol O-acyltransferase</fullName>
        <ecNumber evidence="4">2.3.1.20</ecNumber>
    </recommendedName>
</protein>
<keyword evidence="14" id="KW-1185">Reference proteome</keyword>
<feature type="domain" description="O-acyltransferase WSD1 C-terminal" evidence="12">
    <location>
        <begin position="316"/>
        <end position="465"/>
    </location>
</feature>
<dbReference type="EC" id="2.3.1.20" evidence="4"/>
<evidence type="ECO:0000259" key="11">
    <source>
        <dbReference type="Pfam" id="PF03007"/>
    </source>
</evidence>
<feature type="domain" description="O-acyltransferase WSD1-like N-terminal" evidence="11">
    <location>
        <begin position="4"/>
        <end position="275"/>
    </location>
</feature>
<sequence>MRQLSMADAIFVMTERPARNTQHIGMVFVFDPSTASGKITFEDVLELHRRRMPLSRSFREKLVRVPMDLDYPYWINDDSFDLEYHVRHTAVPQPATRKEFFAVVNQLMSQPLDMARPLWESWFVEGLDAVDGIPPGSFALLIKMHHAAVDGISGMEMVTALLEDEETAAARTPKGPWQGEAIPDPQTLMMKAIGASWTSPLKLGEALMRAMPKMAENRNKVKSGAAIKPGKAKAPKTRFNGPVTPHRVLEGRNFAFAEVKALKDAIPGATVNDIVLGVVGGSLRRYLTAKDELPDTSLVVTVPISIRTPEQAETGGNQLSLTMIAVRTDLADPVERVKAVGASMRAVKDYNKAIGAGTLASVTAAMPGMLLGVAMRAMTALPANDLMMVSNAMVTNVPGPMTPMTLLGARYVAGFAAGPSTDGLGLIHAITSMSGMISIGFSACREMLPDPEFYGQCIEESYNELRDAVLGSSKPRRKARTARQKPA</sequence>
<evidence type="ECO:0000256" key="9">
    <source>
        <dbReference type="ARBA" id="ARBA00023315"/>
    </source>
</evidence>
<dbReference type="SUPFAM" id="SSF52777">
    <property type="entry name" value="CoA-dependent acyltransferases"/>
    <property type="match status" value="1"/>
</dbReference>
<evidence type="ECO:0000256" key="5">
    <source>
        <dbReference type="ARBA" id="ARBA00022516"/>
    </source>
</evidence>
<keyword evidence="5" id="KW-0444">Lipid biosynthesis</keyword>
<reference evidence="14" key="1">
    <citation type="journal article" date="2019" name="Int. J. Syst. Evol. Microbiol.">
        <title>The Global Catalogue of Microorganisms (GCM) 10K type strain sequencing project: providing services to taxonomists for standard genome sequencing and annotation.</title>
        <authorList>
            <consortium name="The Broad Institute Genomics Platform"/>
            <consortium name="The Broad Institute Genome Sequencing Center for Infectious Disease"/>
            <person name="Wu L."/>
            <person name="Ma J."/>
        </authorList>
    </citation>
    <scope>NUCLEOTIDE SEQUENCE [LARGE SCALE GENOMIC DNA]</scope>
    <source>
        <strain evidence="14">CGMCC 1.16275</strain>
    </source>
</reference>
<accession>A0ABW4I5I6</accession>
<evidence type="ECO:0000256" key="6">
    <source>
        <dbReference type="ARBA" id="ARBA00022679"/>
    </source>
</evidence>
<dbReference type="Gene3D" id="3.30.559.10">
    <property type="entry name" value="Chloramphenicol acetyltransferase-like domain"/>
    <property type="match status" value="1"/>
</dbReference>
<dbReference type="NCBIfam" id="TIGR02946">
    <property type="entry name" value="acyl_WS_DGAT"/>
    <property type="match status" value="1"/>
</dbReference>
<name>A0ABW4I5I6_9SPHN</name>
<evidence type="ECO:0000256" key="7">
    <source>
        <dbReference type="ARBA" id="ARBA00022798"/>
    </source>
</evidence>
<dbReference type="EMBL" id="JBHUDY010000002">
    <property type="protein sequence ID" value="MFD1613224.1"/>
    <property type="molecule type" value="Genomic_DNA"/>
</dbReference>
<keyword evidence="7" id="KW-0319">Glycerol metabolism</keyword>
<dbReference type="Proteomes" id="UP001597115">
    <property type="component" value="Unassembled WGS sequence"/>
</dbReference>
<evidence type="ECO:0000259" key="12">
    <source>
        <dbReference type="Pfam" id="PF06974"/>
    </source>
</evidence>
<evidence type="ECO:0000313" key="14">
    <source>
        <dbReference type="Proteomes" id="UP001597115"/>
    </source>
</evidence>
<comment type="pathway">
    <text evidence="2">Lipid metabolism.</text>
</comment>
<evidence type="ECO:0000256" key="10">
    <source>
        <dbReference type="ARBA" id="ARBA00048109"/>
    </source>
</evidence>
<proteinExistence type="inferred from homology"/>
<organism evidence="13 14">
    <name type="scientific">Sphingomonas tabacisoli</name>
    <dbReference type="NCBI Taxonomy" id="2249466"/>
    <lineage>
        <taxon>Bacteria</taxon>
        <taxon>Pseudomonadati</taxon>
        <taxon>Pseudomonadota</taxon>
        <taxon>Alphaproteobacteria</taxon>
        <taxon>Sphingomonadales</taxon>
        <taxon>Sphingomonadaceae</taxon>
        <taxon>Sphingomonas</taxon>
    </lineage>
</organism>
<dbReference type="Pfam" id="PF06974">
    <property type="entry name" value="WS_DGAT_C"/>
    <property type="match status" value="1"/>
</dbReference>
<comment type="caution">
    <text evidence="13">The sequence shown here is derived from an EMBL/GenBank/DDBJ whole genome shotgun (WGS) entry which is preliminary data.</text>
</comment>
<comment type="pathway">
    <text evidence="1">Glycerolipid metabolism; triacylglycerol biosynthesis.</text>
</comment>
<dbReference type="InterPro" id="IPR009721">
    <property type="entry name" value="O-acyltransferase_WSD1_C"/>
</dbReference>
<dbReference type="InterPro" id="IPR014292">
    <property type="entry name" value="Acyl_transf_WS/DGAT"/>
</dbReference>
<gene>
    <name evidence="13" type="ORF">ACFSCW_15570</name>
</gene>
<evidence type="ECO:0000256" key="8">
    <source>
        <dbReference type="ARBA" id="ARBA00023098"/>
    </source>
</evidence>
<dbReference type="InterPro" id="IPR045034">
    <property type="entry name" value="O-acyltransferase_WSD1-like"/>
</dbReference>
<dbReference type="InterPro" id="IPR004255">
    <property type="entry name" value="O-acyltransferase_WSD1_N"/>
</dbReference>
<evidence type="ECO:0000256" key="4">
    <source>
        <dbReference type="ARBA" id="ARBA00013244"/>
    </source>
</evidence>
<dbReference type="InterPro" id="IPR023213">
    <property type="entry name" value="CAT-like_dom_sf"/>
</dbReference>
<dbReference type="Pfam" id="PF03007">
    <property type="entry name" value="WS_DGAT_cat"/>
    <property type="match status" value="1"/>
</dbReference>
<keyword evidence="9" id="KW-0012">Acyltransferase</keyword>
<keyword evidence="8" id="KW-0443">Lipid metabolism</keyword>